<dbReference type="AlphaFoldDB" id="M6DAB3"/>
<evidence type="ECO:0000313" key="1">
    <source>
        <dbReference type="EMBL" id="EMJ95450.1"/>
    </source>
</evidence>
<evidence type="ECO:0000313" key="2">
    <source>
        <dbReference type="Proteomes" id="UP000011988"/>
    </source>
</evidence>
<organism evidence="1 2">
    <name type="scientific">Leptospira alstonii serovar Sichuan str. 79601</name>
    <dbReference type="NCBI Taxonomy" id="1218565"/>
    <lineage>
        <taxon>Bacteria</taxon>
        <taxon>Pseudomonadati</taxon>
        <taxon>Spirochaetota</taxon>
        <taxon>Spirochaetia</taxon>
        <taxon>Leptospirales</taxon>
        <taxon>Leptospiraceae</taxon>
        <taxon>Leptospira</taxon>
    </lineage>
</organism>
<dbReference type="PATRIC" id="fig|1218565.3.peg.2047"/>
<dbReference type="Proteomes" id="UP000011988">
    <property type="component" value="Unassembled WGS sequence"/>
</dbReference>
<gene>
    <name evidence="1" type="ORF">LEP1GSC194_3702</name>
</gene>
<proteinExistence type="predicted"/>
<dbReference type="EMBL" id="ANIK01000035">
    <property type="protein sequence ID" value="EMJ95450.1"/>
    <property type="molecule type" value="Genomic_DNA"/>
</dbReference>
<accession>M6DAB3</accession>
<comment type="caution">
    <text evidence="1">The sequence shown here is derived from an EMBL/GenBank/DDBJ whole genome shotgun (WGS) entry which is preliminary data.</text>
</comment>
<name>M6DAB3_9LEPT</name>
<protein>
    <submittedName>
        <fullName evidence="1">Uncharacterized protein</fullName>
    </submittedName>
</protein>
<reference evidence="1 2" key="1">
    <citation type="submission" date="2013-01" db="EMBL/GenBank/DDBJ databases">
        <authorList>
            <person name="Harkins D.M."/>
            <person name="Durkin A.S."/>
            <person name="Brinkac L.M."/>
            <person name="Haft D.H."/>
            <person name="Selengut J.D."/>
            <person name="Sanka R."/>
            <person name="DePew J."/>
            <person name="Purushe J."/>
            <person name="Galloway R.L."/>
            <person name="Vinetz J.M."/>
            <person name="Sutton G.G."/>
            <person name="Nierman W.C."/>
            <person name="Fouts D.E."/>
        </authorList>
    </citation>
    <scope>NUCLEOTIDE SEQUENCE [LARGE SCALE GENOMIC DNA]</scope>
    <source>
        <strain evidence="1 2">79601</strain>
    </source>
</reference>
<sequence>MIHYEKILNSRNVFSFDLFTFLFDFNETGLSKKNSSQNFLIPKLSLVSVFSVSLLSSLYLTVAWKSGIQYRGAHI</sequence>